<protein>
    <recommendedName>
        <fullName evidence="3">DUF3987 domain-containing protein</fullName>
    </recommendedName>
</protein>
<sequence>MVDDDQFWEQREILAHIRQFSRARLAAPHAVLGAVLRRALTLVEPTVQLPPIVGSAVSLNLFTVSVGRSGQGKDAANGVARDAVRFVTPDGELHSDPASAVGIGSGEGLARIFRGFGGEDSPPPHVNLEVNEIGTLGALADRKGSTLIGELLKGYMGQALGFTNAQRATTTFVPAHSYRLCLGVGAQPENGGLLLDREKDGFPQRFLWVPTVDPFGPTSTEDEPDEPAAADVVVPTFPTIITGTPYMVGIPPSVREAVRSLRRRANVGSADVDPLDGHLNLTRLKVSFGLALLDGRRDITEDDWRIAGQLVEVSNRTRACMRTALASRHKQANRARALDQADRQTLIDEHLADERQQRVWKTIDRKLQRVGTATRRQLQRACDSSIASDFAAVFDLAVDLGRLRAVGGDGDSAKYALGDR</sequence>
<comment type="caution">
    <text evidence="1">The sequence shown here is derived from an EMBL/GenBank/DDBJ whole genome shotgun (WGS) entry which is preliminary data.</text>
</comment>
<proteinExistence type="predicted"/>
<evidence type="ECO:0000313" key="2">
    <source>
        <dbReference type="Proteomes" id="UP000093902"/>
    </source>
</evidence>
<accession>A0A1A0R670</accession>
<gene>
    <name evidence="1" type="ORF">A5792_19860</name>
</gene>
<organism evidence="1 2">
    <name type="scientific">Mycolicibacterium peregrinum</name>
    <name type="common">Mycobacterium peregrinum</name>
    <dbReference type="NCBI Taxonomy" id="43304"/>
    <lineage>
        <taxon>Bacteria</taxon>
        <taxon>Bacillati</taxon>
        <taxon>Actinomycetota</taxon>
        <taxon>Actinomycetes</taxon>
        <taxon>Mycobacteriales</taxon>
        <taxon>Mycobacteriaceae</taxon>
        <taxon>Mycolicibacterium</taxon>
    </lineage>
</organism>
<evidence type="ECO:0000313" key="1">
    <source>
        <dbReference type="EMBL" id="OBB29254.1"/>
    </source>
</evidence>
<evidence type="ECO:0008006" key="3">
    <source>
        <dbReference type="Google" id="ProtNLM"/>
    </source>
</evidence>
<reference evidence="2" key="1">
    <citation type="submission" date="2016-06" db="EMBL/GenBank/DDBJ databases">
        <authorList>
            <person name="Sutton G."/>
            <person name="Brinkac L."/>
            <person name="Sanka R."/>
            <person name="Adams M."/>
            <person name="Lau E."/>
            <person name="Mehaffy C."/>
            <person name="Tameris M."/>
            <person name="Hatherill M."/>
            <person name="Hanekom W."/>
            <person name="Mahomed H."/>
            <person name="Mcshane H."/>
        </authorList>
    </citation>
    <scope>NUCLEOTIDE SEQUENCE [LARGE SCALE GENOMIC DNA]</scope>
    <source>
        <strain evidence="2">852002-51209_SCH5440388</strain>
    </source>
</reference>
<name>A0A1A0R670_MYCPR</name>
<dbReference type="AlphaFoldDB" id="A0A1A0R670"/>
<dbReference type="EMBL" id="LZSO01000026">
    <property type="protein sequence ID" value="OBB29254.1"/>
    <property type="molecule type" value="Genomic_DNA"/>
</dbReference>
<dbReference type="Proteomes" id="UP000093902">
    <property type="component" value="Unassembled WGS sequence"/>
</dbReference>